<evidence type="ECO:0000313" key="2">
    <source>
        <dbReference type="EMBL" id="OHB12245.1"/>
    </source>
</evidence>
<keyword evidence="1" id="KW-0812">Transmembrane</keyword>
<protein>
    <recommendedName>
        <fullName evidence="4">DUF11 domain-containing protein</fullName>
    </recommendedName>
</protein>
<evidence type="ECO:0000256" key="1">
    <source>
        <dbReference type="SAM" id="Phobius"/>
    </source>
</evidence>
<organism evidence="2 3">
    <name type="scientific">Candidatus Zambryskibacteria bacterium RIFCSPLOWO2_12_FULL_39_16</name>
    <dbReference type="NCBI Taxonomy" id="1802775"/>
    <lineage>
        <taxon>Bacteria</taxon>
        <taxon>Candidatus Zambryskiibacteriota</taxon>
    </lineage>
</organism>
<evidence type="ECO:0000313" key="3">
    <source>
        <dbReference type="Proteomes" id="UP000177276"/>
    </source>
</evidence>
<dbReference type="EMBL" id="MHWS01000013">
    <property type="protein sequence ID" value="OHB12245.1"/>
    <property type="molecule type" value="Genomic_DNA"/>
</dbReference>
<gene>
    <name evidence="2" type="ORF">A3G46_01325</name>
</gene>
<feature type="transmembrane region" description="Helical" evidence="1">
    <location>
        <begin position="79"/>
        <end position="102"/>
    </location>
</feature>
<dbReference type="Proteomes" id="UP000177276">
    <property type="component" value="Unassembled WGS sequence"/>
</dbReference>
<keyword evidence="1" id="KW-1133">Transmembrane helix</keyword>
<reference evidence="2 3" key="1">
    <citation type="journal article" date="2016" name="Nat. Commun.">
        <title>Thousands of microbial genomes shed light on interconnected biogeochemical processes in an aquifer system.</title>
        <authorList>
            <person name="Anantharaman K."/>
            <person name="Brown C.T."/>
            <person name="Hug L.A."/>
            <person name="Sharon I."/>
            <person name="Castelle C.J."/>
            <person name="Probst A.J."/>
            <person name="Thomas B.C."/>
            <person name="Singh A."/>
            <person name="Wilkins M.J."/>
            <person name="Karaoz U."/>
            <person name="Brodie E.L."/>
            <person name="Williams K.H."/>
            <person name="Hubbard S.S."/>
            <person name="Banfield J.F."/>
        </authorList>
    </citation>
    <scope>NUCLEOTIDE SEQUENCE [LARGE SCALE GENOMIC DNA]</scope>
</reference>
<proteinExistence type="predicted"/>
<evidence type="ECO:0008006" key="4">
    <source>
        <dbReference type="Google" id="ProtNLM"/>
    </source>
</evidence>
<sequence>MRYSDEKKEKLGKLERKLYSRSAPNIVSENKSGLSHPFDREDDKYVKENWQNTEVGSFDKLASRVSNMARNKHSFVKKIFVFSILFFIVAFGIATFVFFGGVNQVSSKNVDIKVVGPLSVGAGQEASFDINVINNNNVDLDSASLTVEYATGTRSSIDLTKELNQERFVLGKIKSGESYNKNIRAVFFGQKDDIKQLKISLEYRVQNSSALFYKDKIYEINISSAPVIITSTYPKEVNSNQDISFSIEISSNSKDKINKFLVNVQYPFGFVFKGASPAASYSNNIWQLSGLNSGEKKTILVKGIIIGQDNEEKVFKINVGTASGDDERVIAIPFSQSVESVLVKKSFIGVNTLINGEEGDFATQGGNQVITGLVITNNLPSILYNTSVVVAFKGGAFNGSSVSADNGGFFQSFNNTILWDKRSVSEFSEMAPGSEEKLSFRLSPLLYANIINGAKPEIEMTITAKGERILDSGSSEEVSSVETRKIILETDLTLSSKIARSLGNIENSGPIPPKVNVPTTYTIIWNINNSFNQVSNVEVRATLPSYVKWTNIKSPSSEIFSFNPASNEVVWNVGSVLPNTGFGSPKKEINFQLEFLPSTSQVGQSPIILGETSIFGIDKITGLKTESIVPAVTTNFSGDPSFKAGDDKVVP</sequence>
<dbReference type="Gene3D" id="2.60.40.1170">
    <property type="entry name" value="Mu homology domain, subdomain B"/>
    <property type="match status" value="1"/>
</dbReference>
<comment type="caution">
    <text evidence="2">The sequence shown here is derived from an EMBL/GenBank/DDBJ whole genome shotgun (WGS) entry which is preliminary data.</text>
</comment>
<dbReference type="AlphaFoldDB" id="A0A1G2US63"/>
<accession>A0A1G2US63</accession>
<keyword evidence="1" id="KW-0472">Membrane</keyword>
<name>A0A1G2US63_9BACT</name>